<dbReference type="STRING" id="1514971.AUR64_17405"/>
<organism evidence="2 3">
    <name type="scientific">Haloprofundus marisrubri</name>
    <dbReference type="NCBI Taxonomy" id="1514971"/>
    <lineage>
        <taxon>Archaea</taxon>
        <taxon>Methanobacteriati</taxon>
        <taxon>Methanobacteriota</taxon>
        <taxon>Stenosarchaea group</taxon>
        <taxon>Halobacteria</taxon>
        <taxon>Halobacteriales</taxon>
        <taxon>Haloferacaceae</taxon>
        <taxon>Haloprofundus</taxon>
    </lineage>
</organism>
<keyword evidence="3" id="KW-1185">Reference proteome</keyword>
<proteinExistence type="predicted"/>
<feature type="region of interest" description="Disordered" evidence="1">
    <location>
        <begin position="49"/>
        <end position="70"/>
    </location>
</feature>
<gene>
    <name evidence="2" type="ORF">AUR64_17405</name>
</gene>
<accession>A0A0W1R5E5</accession>
<evidence type="ECO:0000313" key="3">
    <source>
        <dbReference type="Proteomes" id="UP000054387"/>
    </source>
</evidence>
<name>A0A0W1R5E5_9EURY</name>
<dbReference type="EMBL" id="LOPU01000030">
    <property type="protein sequence ID" value="KTG08460.1"/>
    <property type="molecule type" value="Genomic_DNA"/>
</dbReference>
<protein>
    <submittedName>
        <fullName evidence="2">Uncharacterized protein</fullName>
    </submittedName>
</protein>
<dbReference type="AlphaFoldDB" id="A0A0W1R5E5"/>
<comment type="caution">
    <text evidence="2">The sequence shown here is derived from an EMBL/GenBank/DDBJ whole genome shotgun (WGS) entry which is preliminary data.</text>
</comment>
<reference evidence="2 3" key="1">
    <citation type="submission" date="2015-12" db="EMBL/GenBank/DDBJ databases">
        <title>Haloprofundus marisrubri gen. nov., sp. nov., an extremely halophilic archaeon isolated from the Discovery deep brine-seawater interface in the Red Sea.</title>
        <authorList>
            <person name="Zhang G."/>
            <person name="Stingl U."/>
            <person name="Rashid M."/>
        </authorList>
    </citation>
    <scope>NUCLEOTIDE SEQUENCE [LARGE SCALE GENOMIC DNA]</scope>
    <source>
        <strain evidence="2 3">SB9</strain>
    </source>
</reference>
<sequence length="70" mass="8460">MMGRYSEFAWDRWHNPCFWCGDDLWTDSQDVKAICRACDRHLEKLREEHPPRDFTPDDDSQTTFHYHGVT</sequence>
<dbReference type="Proteomes" id="UP000054387">
    <property type="component" value="Unassembled WGS sequence"/>
</dbReference>
<evidence type="ECO:0000313" key="2">
    <source>
        <dbReference type="EMBL" id="KTG08460.1"/>
    </source>
</evidence>
<evidence type="ECO:0000256" key="1">
    <source>
        <dbReference type="SAM" id="MobiDB-lite"/>
    </source>
</evidence>